<feature type="transmembrane region" description="Helical" evidence="1">
    <location>
        <begin position="299"/>
        <end position="322"/>
    </location>
</feature>
<name>A0ABW1R211_9ACTN</name>
<feature type="transmembrane region" description="Helical" evidence="1">
    <location>
        <begin position="156"/>
        <end position="176"/>
    </location>
</feature>
<proteinExistence type="predicted"/>
<protein>
    <recommendedName>
        <fullName evidence="4">ABC transporter permease</fullName>
    </recommendedName>
</protein>
<dbReference type="Proteomes" id="UP001596098">
    <property type="component" value="Unassembled WGS sequence"/>
</dbReference>
<accession>A0ABW1R211</accession>
<feature type="transmembrane region" description="Helical" evidence="1">
    <location>
        <begin position="20"/>
        <end position="42"/>
    </location>
</feature>
<evidence type="ECO:0008006" key="4">
    <source>
        <dbReference type="Google" id="ProtNLM"/>
    </source>
</evidence>
<dbReference type="EMBL" id="JBHSQI010000008">
    <property type="protein sequence ID" value="MFC6154653.1"/>
    <property type="molecule type" value="Genomic_DNA"/>
</dbReference>
<evidence type="ECO:0000313" key="2">
    <source>
        <dbReference type="EMBL" id="MFC6154653.1"/>
    </source>
</evidence>
<dbReference type="RefSeq" id="WP_206611299.1">
    <property type="nucleotide sequence ID" value="NZ_CP034929.1"/>
</dbReference>
<evidence type="ECO:0000313" key="3">
    <source>
        <dbReference type="Proteomes" id="UP001596098"/>
    </source>
</evidence>
<feature type="transmembrane region" description="Helical" evidence="1">
    <location>
        <begin position="256"/>
        <end position="279"/>
    </location>
</feature>
<comment type="caution">
    <text evidence="2">The sequence shown here is derived from an EMBL/GenBank/DDBJ whole genome shotgun (WGS) entry which is preliminary data.</text>
</comment>
<feature type="transmembrane region" description="Helical" evidence="1">
    <location>
        <begin position="216"/>
        <end position="236"/>
    </location>
</feature>
<keyword evidence="1" id="KW-1133">Transmembrane helix</keyword>
<sequence>MTSQENVAPRADRTPPPAWVRLTGLTVALGAVLVVLLALFILPSLKSGPHDLALGVVGTTENAAALQQQLDTASPDAFDVVAVATLDELHTQVSERDLAGGLAVTDTEVTSVVASAGGTAISGTVTSTATQVARAAGLDVVVDDVVPLPAEDPSGIGIGGLAFPLVFGGIVPVVAFRTVFPRSAAGRIAGITAFSLVGGLIVSAVLQFWFGSTDGVFLQVAGAMALGIAALAFPLAGLQEVLGGKGFTIGAASMMFLGNPLAGIATTGAWLPAGIGTFGQILPPGATGSLVRSAAYFDFAGGAVAGLTLACWVIIGAGLLAVGAVRGTTTTDAGADTDADTNAAPITA</sequence>
<gene>
    <name evidence="2" type="ORF">ACFPWU_13375</name>
</gene>
<evidence type="ECO:0000256" key="1">
    <source>
        <dbReference type="SAM" id="Phobius"/>
    </source>
</evidence>
<reference evidence="3" key="1">
    <citation type="journal article" date="2019" name="Int. J. Syst. Evol. Microbiol.">
        <title>The Global Catalogue of Microorganisms (GCM) 10K type strain sequencing project: providing services to taxonomists for standard genome sequencing and annotation.</title>
        <authorList>
            <consortium name="The Broad Institute Genomics Platform"/>
            <consortium name="The Broad Institute Genome Sequencing Center for Infectious Disease"/>
            <person name="Wu L."/>
            <person name="Ma J."/>
        </authorList>
    </citation>
    <scope>NUCLEOTIDE SEQUENCE [LARGE SCALE GENOMIC DNA]</scope>
    <source>
        <strain evidence="3">DFY28</strain>
    </source>
</reference>
<keyword evidence="1" id="KW-0812">Transmembrane</keyword>
<keyword evidence="3" id="KW-1185">Reference proteome</keyword>
<keyword evidence="1" id="KW-0472">Membrane</keyword>
<organism evidence="2 3">
    <name type="scientific">Nocardioides yefusunii</name>
    <dbReference type="NCBI Taxonomy" id="2500546"/>
    <lineage>
        <taxon>Bacteria</taxon>
        <taxon>Bacillati</taxon>
        <taxon>Actinomycetota</taxon>
        <taxon>Actinomycetes</taxon>
        <taxon>Propionibacteriales</taxon>
        <taxon>Nocardioidaceae</taxon>
        <taxon>Nocardioides</taxon>
    </lineage>
</organism>
<feature type="transmembrane region" description="Helical" evidence="1">
    <location>
        <begin position="188"/>
        <end position="210"/>
    </location>
</feature>